<reference evidence="2 3" key="1">
    <citation type="submission" date="2013-02" db="EMBL/GenBank/DDBJ databases">
        <title>A novel strain isolated from Lonar lake, Maharashtra, India.</title>
        <authorList>
            <person name="Singh A."/>
        </authorList>
    </citation>
    <scope>NUCLEOTIDE SEQUENCE [LARGE SCALE GENOMIC DNA]</scope>
    <source>
        <strain evidence="2 3">AK24</strain>
    </source>
</reference>
<evidence type="ECO:0000256" key="1">
    <source>
        <dbReference type="SAM" id="MobiDB-lite"/>
    </source>
</evidence>
<keyword evidence="3" id="KW-1185">Reference proteome</keyword>
<comment type="caution">
    <text evidence="2">The sequence shown here is derived from an EMBL/GenBank/DDBJ whole genome shotgun (WGS) entry which is preliminary data.</text>
</comment>
<dbReference type="Proteomes" id="UP000013909">
    <property type="component" value="Unassembled WGS sequence"/>
</dbReference>
<dbReference type="RefSeq" id="WP_010852643.1">
    <property type="nucleotide sequence ID" value="NZ_AQHR01000020.1"/>
</dbReference>
<name>R7ZYA6_9BACT</name>
<sequence length="66" mass="7301">MSVLRALANAKAYKNNTPGWQRSIPQQLALEIQRRNPRARRAQTTITPGDNPGQTSYTLNPNPEAG</sequence>
<dbReference type="AlphaFoldDB" id="R7ZYA6"/>
<dbReference type="EMBL" id="AQHR01000020">
    <property type="protein sequence ID" value="EON79077.1"/>
    <property type="molecule type" value="Genomic_DNA"/>
</dbReference>
<accession>R7ZYA6</accession>
<proteinExistence type="predicted"/>
<gene>
    <name evidence="2" type="ORF">ADIS_0494</name>
</gene>
<organism evidence="2 3">
    <name type="scientific">Lunatimonas lonarensis</name>
    <dbReference type="NCBI Taxonomy" id="1232681"/>
    <lineage>
        <taxon>Bacteria</taxon>
        <taxon>Pseudomonadati</taxon>
        <taxon>Bacteroidota</taxon>
        <taxon>Cytophagia</taxon>
        <taxon>Cytophagales</taxon>
        <taxon>Cyclobacteriaceae</taxon>
    </lineage>
</organism>
<feature type="compositionally biased region" description="Polar residues" evidence="1">
    <location>
        <begin position="42"/>
        <end position="66"/>
    </location>
</feature>
<feature type="region of interest" description="Disordered" evidence="1">
    <location>
        <begin position="35"/>
        <end position="66"/>
    </location>
</feature>
<protein>
    <submittedName>
        <fullName evidence="2">Uncharacterized protein</fullName>
    </submittedName>
</protein>
<evidence type="ECO:0000313" key="3">
    <source>
        <dbReference type="Proteomes" id="UP000013909"/>
    </source>
</evidence>
<evidence type="ECO:0000313" key="2">
    <source>
        <dbReference type="EMBL" id="EON79077.1"/>
    </source>
</evidence>